<organism evidence="5 6">
    <name type="scientific">Carya illinoinensis</name>
    <name type="common">Pecan</name>
    <dbReference type="NCBI Taxonomy" id="32201"/>
    <lineage>
        <taxon>Eukaryota</taxon>
        <taxon>Viridiplantae</taxon>
        <taxon>Streptophyta</taxon>
        <taxon>Embryophyta</taxon>
        <taxon>Tracheophyta</taxon>
        <taxon>Spermatophyta</taxon>
        <taxon>Magnoliopsida</taxon>
        <taxon>eudicotyledons</taxon>
        <taxon>Gunneridae</taxon>
        <taxon>Pentapetalae</taxon>
        <taxon>rosids</taxon>
        <taxon>fabids</taxon>
        <taxon>Fagales</taxon>
        <taxon>Juglandaceae</taxon>
        <taxon>Carya</taxon>
    </lineage>
</organism>
<evidence type="ECO:0000256" key="4">
    <source>
        <dbReference type="SAM" id="MobiDB-lite"/>
    </source>
</evidence>
<dbReference type="HAMAP" id="MF_00358">
    <property type="entry name" value="Ribosomal_bS21"/>
    <property type="match status" value="1"/>
</dbReference>
<dbReference type="PANTHER" id="PTHR21109:SF0">
    <property type="entry name" value="SMALL RIBOSOMAL SUBUNIT PROTEIN BS21M"/>
    <property type="match status" value="1"/>
</dbReference>
<gene>
    <name evidence="5" type="ORF">CIPAW_12G035800</name>
</gene>
<protein>
    <recommendedName>
        <fullName evidence="7">30S ribosomal protein S21, chloroplastic</fullName>
    </recommendedName>
</protein>
<dbReference type="InterPro" id="IPR001911">
    <property type="entry name" value="Ribosomal_bS21"/>
</dbReference>
<dbReference type="EMBL" id="CM031820">
    <property type="protein sequence ID" value="KAG6633265.1"/>
    <property type="molecule type" value="Genomic_DNA"/>
</dbReference>
<keyword evidence="2" id="KW-0689">Ribosomal protein</keyword>
<keyword evidence="3" id="KW-0687">Ribonucleoprotein</keyword>
<dbReference type="Pfam" id="PF01165">
    <property type="entry name" value="Ribosomal_S21"/>
    <property type="match status" value="1"/>
</dbReference>
<keyword evidence="6" id="KW-1185">Reference proteome</keyword>
<evidence type="ECO:0000256" key="1">
    <source>
        <dbReference type="ARBA" id="ARBA00006640"/>
    </source>
</evidence>
<sequence length="190" mass="22199">MFLYALTDARAAVFVPNLQRLFSILFPSKPPTTTARPPPSDLHLPKKPTSGWVPLVATRDPIISTPPSTYDYDVIPTLYPALAHSNTLFFKSSYNVQIIVGEKEPEDILLNRFRREVLKAGVIQECKRRMFFENKQDKKKRKARQAARRNRKRRPQPRDLTQAKQETPRKKKIEEEDDNWEDYEVNLPYC</sequence>
<dbReference type="GO" id="GO:1990904">
    <property type="term" value="C:ribonucleoprotein complex"/>
    <property type="evidence" value="ECO:0007669"/>
    <property type="project" value="UniProtKB-KW"/>
</dbReference>
<evidence type="ECO:0000256" key="3">
    <source>
        <dbReference type="ARBA" id="ARBA00023274"/>
    </source>
</evidence>
<dbReference type="Proteomes" id="UP000811609">
    <property type="component" value="Chromosome 12"/>
</dbReference>
<dbReference type="GO" id="GO:0006412">
    <property type="term" value="P:translation"/>
    <property type="evidence" value="ECO:0007669"/>
    <property type="project" value="InterPro"/>
</dbReference>
<evidence type="ECO:0000256" key="2">
    <source>
        <dbReference type="ARBA" id="ARBA00022980"/>
    </source>
</evidence>
<comment type="similarity">
    <text evidence="1">Belongs to the bacterial ribosomal protein bS21 family.</text>
</comment>
<dbReference type="AlphaFoldDB" id="A0A8T1NS85"/>
<dbReference type="NCBIfam" id="TIGR00030">
    <property type="entry name" value="S21p"/>
    <property type="match status" value="1"/>
</dbReference>
<evidence type="ECO:0008006" key="7">
    <source>
        <dbReference type="Google" id="ProtNLM"/>
    </source>
</evidence>
<feature type="compositionally biased region" description="Basic residues" evidence="4">
    <location>
        <begin position="137"/>
        <end position="155"/>
    </location>
</feature>
<dbReference type="GO" id="GO:0003735">
    <property type="term" value="F:structural constituent of ribosome"/>
    <property type="evidence" value="ECO:0007669"/>
    <property type="project" value="InterPro"/>
</dbReference>
<name>A0A8T1NS85_CARIL</name>
<evidence type="ECO:0000313" key="6">
    <source>
        <dbReference type="Proteomes" id="UP000811609"/>
    </source>
</evidence>
<dbReference type="GO" id="GO:0005840">
    <property type="term" value="C:ribosome"/>
    <property type="evidence" value="ECO:0007669"/>
    <property type="project" value="UniProtKB-KW"/>
</dbReference>
<dbReference type="PANTHER" id="PTHR21109">
    <property type="entry name" value="MITOCHONDRIAL 28S RIBOSOMAL PROTEIN S21"/>
    <property type="match status" value="1"/>
</dbReference>
<evidence type="ECO:0000313" key="5">
    <source>
        <dbReference type="EMBL" id="KAG6633265.1"/>
    </source>
</evidence>
<accession>A0A8T1NS85</accession>
<reference evidence="5" key="1">
    <citation type="submission" date="2020-12" db="EMBL/GenBank/DDBJ databases">
        <title>WGS assembly of Carya illinoinensis cv. Pawnee.</title>
        <authorList>
            <person name="Platts A."/>
            <person name="Shu S."/>
            <person name="Wright S."/>
            <person name="Barry K."/>
            <person name="Edger P."/>
            <person name="Pires J.C."/>
            <person name="Schmutz J."/>
        </authorList>
    </citation>
    <scope>NUCLEOTIDE SEQUENCE</scope>
    <source>
        <tissue evidence="5">Leaf</tissue>
    </source>
</reference>
<comment type="caution">
    <text evidence="5">The sequence shown here is derived from an EMBL/GenBank/DDBJ whole genome shotgun (WGS) entry which is preliminary data.</text>
</comment>
<proteinExistence type="inferred from homology"/>
<feature type="region of interest" description="Disordered" evidence="4">
    <location>
        <begin position="134"/>
        <end position="177"/>
    </location>
</feature>